<dbReference type="InterPro" id="IPR005000">
    <property type="entry name" value="Aldolase/citrate-lyase_domain"/>
</dbReference>
<evidence type="ECO:0000259" key="4">
    <source>
        <dbReference type="Pfam" id="PF03328"/>
    </source>
</evidence>
<dbReference type="PANTHER" id="PTHR30502:SF0">
    <property type="entry name" value="PHOSPHOENOLPYRUVATE CARBOXYLASE FAMILY PROTEIN"/>
    <property type="match status" value="1"/>
</dbReference>
<reference evidence="5 6" key="1">
    <citation type="journal article" date="2021" name="Int. J. Syst. Evol. Microbiol.">
        <title>Halobaculum halophilum sp. nov. and Halobaculum salinum sp. nov., isolated from salt lake and saline soil.</title>
        <authorList>
            <person name="Cui H.L."/>
            <person name="Shi X.W."/>
            <person name="Yin X.M."/>
            <person name="Yang X.Y."/>
            <person name="Hou J."/>
            <person name="Zhu L."/>
        </authorList>
    </citation>
    <scope>NUCLEOTIDE SEQUENCE [LARGE SCALE GENOMIC DNA]</scope>
    <source>
        <strain evidence="5 6">NBRC 109044</strain>
    </source>
</reference>
<dbReference type="GeneID" id="67176968"/>
<dbReference type="Pfam" id="PF03328">
    <property type="entry name" value="HpcH_HpaI"/>
    <property type="match status" value="1"/>
</dbReference>
<name>A0A8T8WDU7_9EURY</name>
<keyword evidence="3" id="KW-0456">Lyase</keyword>
<gene>
    <name evidence="5" type="ORF">K6T50_02460</name>
</gene>
<dbReference type="GO" id="GO:0005737">
    <property type="term" value="C:cytoplasm"/>
    <property type="evidence" value="ECO:0007669"/>
    <property type="project" value="TreeGrafter"/>
</dbReference>
<feature type="domain" description="HpcH/HpaI aldolase/citrate lyase" evidence="4">
    <location>
        <begin position="29"/>
        <end position="246"/>
    </location>
</feature>
<protein>
    <submittedName>
        <fullName evidence="5">Aldolase</fullName>
    </submittedName>
</protein>
<evidence type="ECO:0000256" key="1">
    <source>
        <dbReference type="ARBA" id="ARBA00005568"/>
    </source>
</evidence>
<dbReference type="InterPro" id="IPR040442">
    <property type="entry name" value="Pyrv_kinase-like_dom_sf"/>
</dbReference>
<dbReference type="Gene3D" id="3.20.20.60">
    <property type="entry name" value="Phosphoenolpyruvate-binding domains"/>
    <property type="match status" value="1"/>
</dbReference>
<dbReference type="SUPFAM" id="SSF51621">
    <property type="entry name" value="Phosphoenolpyruvate/pyruvate domain"/>
    <property type="match status" value="1"/>
</dbReference>
<keyword evidence="6" id="KW-1185">Reference proteome</keyword>
<dbReference type="GO" id="GO:0046872">
    <property type="term" value="F:metal ion binding"/>
    <property type="evidence" value="ECO:0007669"/>
    <property type="project" value="UniProtKB-KW"/>
</dbReference>
<accession>A0A8T8WDU7</accession>
<proteinExistence type="inferred from homology"/>
<dbReference type="AlphaFoldDB" id="A0A8T8WDU7"/>
<sequence>MTISEPRNGLRARIEDGGVALGVLDSTYDPSMVELYGELGLDFVWLDMEHGGPDPWDGATVEGLLRAAERTGIEPLVRLPDTDPTLVRKALDLGVRSLFLPRVETAAEVEAAVRSARFRYDGEPGDRGLAAPRARRWGLKEDYVEAEDRETLVGTTVETVEAVENVESILDVPHLGFVFIGPLDLSVGLGHPGELDHPAVQDAVERVRTAALEADVPVGGLGFGMDDVNEKVGDGYRILNLGSTAGAVQSVVGDWLDAYDGPREGS</sequence>
<dbReference type="EMBL" id="CP081958">
    <property type="protein sequence ID" value="QZP38042.1"/>
    <property type="molecule type" value="Genomic_DNA"/>
</dbReference>
<organism evidence="5 6">
    <name type="scientific">Halobaculum magnesiiphilum</name>
    <dbReference type="NCBI Taxonomy" id="1017351"/>
    <lineage>
        <taxon>Archaea</taxon>
        <taxon>Methanobacteriati</taxon>
        <taxon>Methanobacteriota</taxon>
        <taxon>Stenosarchaea group</taxon>
        <taxon>Halobacteria</taxon>
        <taxon>Halobacteriales</taxon>
        <taxon>Haloferacaceae</taxon>
        <taxon>Halobaculum</taxon>
    </lineage>
</organism>
<evidence type="ECO:0000256" key="3">
    <source>
        <dbReference type="ARBA" id="ARBA00023239"/>
    </source>
</evidence>
<keyword evidence="2" id="KW-0479">Metal-binding</keyword>
<dbReference type="Proteomes" id="UP000826254">
    <property type="component" value="Chromosome"/>
</dbReference>
<dbReference type="KEGG" id="hmp:K6T50_02460"/>
<dbReference type="InterPro" id="IPR050251">
    <property type="entry name" value="HpcH-HpaI_aldolase"/>
</dbReference>
<dbReference type="RefSeq" id="WP_222607846.1">
    <property type="nucleotide sequence ID" value="NZ_CP081958.1"/>
</dbReference>
<comment type="similarity">
    <text evidence="1">Belongs to the HpcH/HpaI aldolase family.</text>
</comment>
<evidence type="ECO:0000313" key="5">
    <source>
        <dbReference type="EMBL" id="QZP38042.1"/>
    </source>
</evidence>
<dbReference type="GO" id="GO:0016832">
    <property type="term" value="F:aldehyde-lyase activity"/>
    <property type="evidence" value="ECO:0007669"/>
    <property type="project" value="TreeGrafter"/>
</dbReference>
<dbReference type="InterPro" id="IPR015813">
    <property type="entry name" value="Pyrv/PenolPyrv_kinase-like_dom"/>
</dbReference>
<evidence type="ECO:0000256" key="2">
    <source>
        <dbReference type="ARBA" id="ARBA00022723"/>
    </source>
</evidence>
<evidence type="ECO:0000313" key="6">
    <source>
        <dbReference type="Proteomes" id="UP000826254"/>
    </source>
</evidence>
<dbReference type="PANTHER" id="PTHR30502">
    <property type="entry name" value="2-KETO-3-DEOXY-L-RHAMNONATE ALDOLASE"/>
    <property type="match status" value="1"/>
</dbReference>